<name>A0A0A9G2G7_ARUDO</name>
<reference evidence="2" key="1">
    <citation type="submission" date="2014-09" db="EMBL/GenBank/DDBJ databases">
        <authorList>
            <person name="Magalhaes I.L.F."/>
            <person name="Oliveira U."/>
            <person name="Santos F.R."/>
            <person name="Vidigal T.H.D.A."/>
            <person name="Brescovit A.D."/>
            <person name="Santos A.J."/>
        </authorList>
    </citation>
    <scope>NUCLEOTIDE SEQUENCE</scope>
    <source>
        <tissue evidence="2">Shoot tissue taken approximately 20 cm above the soil surface</tissue>
    </source>
</reference>
<dbReference type="AlphaFoldDB" id="A0A0A9G2G7"/>
<accession>A0A0A9G2G7</accession>
<protein>
    <submittedName>
        <fullName evidence="2">Uncharacterized protein</fullName>
    </submittedName>
</protein>
<evidence type="ECO:0000313" key="2">
    <source>
        <dbReference type="EMBL" id="JAE19285.1"/>
    </source>
</evidence>
<sequence length="30" mass="3109">MLQPPGAADHRSNQEATLLEGKDDRASGGS</sequence>
<dbReference type="EMBL" id="GBRH01178611">
    <property type="protein sequence ID" value="JAE19285.1"/>
    <property type="molecule type" value="Transcribed_RNA"/>
</dbReference>
<evidence type="ECO:0000256" key="1">
    <source>
        <dbReference type="SAM" id="MobiDB-lite"/>
    </source>
</evidence>
<reference evidence="2" key="2">
    <citation type="journal article" date="2015" name="Data Brief">
        <title>Shoot transcriptome of the giant reed, Arundo donax.</title>
        <authorList>
            <person name="Barrero R.A."/>
            <person name="Guerrero F.D."/>
            <person name="Moolhuijzen P."/>
            <person name="Goolsby J.A."/>
            <person name="Tidwell J."/>
            <person name="Bellgard S.E."/>
            <person name="Bellgard M.I."/>
        </authorList>
    </citation>
    <scope>NUCLEOTIDE SEQUENCE</scope>
    <source>
        <tissue evidence="2">Shoot tissue taken approximately 20 cm above the soil surface</tissue>
    </source>
</reference>
<feature type="compositionally biased region" description="Basic and acidic residues" evidence="1">
    <location>
        <begin position="20"/>
        <end position="30"/>
    </location>
</feature>
<proteinExistence type="predicted"/>
<organism evidence="2">
    <name type="scientific">Arundo donax</name>
    <name type="common">Giant reed</name>
    <name type="synonym">Donax arundinaceus</name>
    <dbReference type="NCBI Taxonomy" id="35708"/>
    <lineage>
        <taxon>Eukaryota</taxon>
        <taxon>Viridiplantae</taxon>
        <taxon>Streptophyta</taxon>
        <taxon>Embryophyta</taxon>
        <taxon>Tracheophyta</taxon>
        <taxon>Spermatophyta</taxon>
        <taxon>Magnoliopsida</taxon>
        <taxon>Liliopsida</taxon>
        <taxon>Poales</taxon>
        <taxon>Poaceae</taxon>
        <taxon>PACMAD clade</taxon>
        <taxon>Arundinoideae</taxon>
        <taxon>Arundineae</taxon>
        <taxon>Arundo</taxon>
    </lineage>
</organism>
<feature type="region of interest" description="Disordered" evidence="1">
    <location>
        <begin position="1"/>
        <end position="30"/>
    </location>
</feature>